<keyword evidence="1" id="KW-0862">Zinc</keyword>
<protein>
    <recommendedName>
        <fullName evidence="3">C2H2-type domain-containing protein</fullName>
    </recommendedName>
</protein>
<evidence type="ECO:0000256" key="2">
    <source>
        <dbReference type="SAM" id="MobiDB-lite"/>
    </source>
</evidence>
<dbReference type="PROSITE" id="PS00028">
    <property type="entry name" value="ZINC_FINGER_C2H2_1"/>
    <property type="match status" value="1"/>
</dbReference>
<feature type="compositionally biased region" description="Low complexity" evidence="2">
    <location>
        <begin position="46"/>
        <end position="56"/>
    </location>
</feature>
<organism evidence="4 5">
    <name type="scientific">Amanita muscaria (strain Koide BX008)</name>
    <dbReference type="NCBI Taxonomy" id="946122"/>
    <lineage>
        <taxon>Eukaryota</taxon>
        <taxon>Fungi</taxon>
        <taxon>Dikarya</taxon>
        <taxon>Basidiomycota</taxon>
        <taxon>Agaricomycotina</taxon>
        <taxon>Agaricomycetes</taxon>
        <taxon>Agaricomycetidae</taxon>
        <taxon>Agaricales</taxon>
        <taxon>Pluteineae</taxon>
        <taxon>Amanitaceae</taxon>
        <taxon>Amanita</taxon>
    </lineage>
</organism>
<dbReference type="HOGENOM" id="CLU_823795_0_0_1"/>
<dbReference type="PROSITE" id="PS50157">
    <property type="entry name" value="ZINC_FINGER_C2H2_2"/>
    <property type="match status" value="1"/>
</dbReference>
<dbReference type="Gene3D" id="3.30.160.60">
    <property type="entry name" value="Classic Zinc Finger"/>
    <property type="match status" value="1"/>
</dbReference>
<feature type="region of interest" description="Disordered" evidence="2">
    <location>
        <begin position="46"/>
        <end position="66"/>
    </location>
</feature>
<dbReference type="SUPFAM" id="SSF57667">
    <property type="entry name" value="beta-beta-alpha zinc fingers"/>
    <property type="match status" value="1"/>
</dbReference>
<evidence type="ECO:0000313" key="5">
    <source>
        <dbReference type="Proteomes" id="UP000054549"/>
    </source>
</evidence>
<evidence type="ECO:0000259" key="3">
    <source>
        <dbReference type="PROSITE" id="PS50157"/>
    </source>
</evidence>
<feature type="region of interest" description="Disordered" evidence="2">
    <location>
        <begin position="139"/>
        <end position="180"/>
    </location>
</feature>
<proteinExistence type="predicted"/>
<dbReference type="OrthoDB" id="8922241at2759"/>
<dbReference type="AlphaFoldDB" id="A0A0C2XG74"/>
<feature type="domain" description="C2H2-type" evidence="3">
    <location>
        <begin position="238"/>
        <end position="265"/>
    </location>
</feature>
<keyword evidence="1" id="KW-0479">Metal-binding</keyword>
<dbReference type="InterPro" id="IPR036236">
    <property type="entry name" value="Znf_C2H2_sf"/>
</dbReference>
<sequence length="337" mass="37477">MPLFSIPHSPYFPPLQQLQDGAIAKTTGEMKSIEEFELTPYLTSSESSGFLSRESSPYSEPVSRPVETDMTDTSVLHCITASDFQHAQVGAIDPRLLSAPCDAIVHDSELEYLKPSTRISKAVISGLLCDTDDIEELEDFSSHESHDDDEYLPSEEERQTKKIKSTTRPRRHGSSRATKKVTCAFSPYPSPSAANQCSKHRSRNKLASTDAVVHELSRIIEKKTATKRNTKWAKSRDLSCQICGSCFTRSSDLARHVHTHDPSKRVNPDVCIGLTIQQATDLKIDCSRLNKCVWNNELRIGGCGDHFSRADALLRHVKLKKSQCLLIKAGQLIGPAR</sequence>
<feature type="compositionally biased region" description="Basic residues" evidence="2">
    <location>
        <begin position="161"/>
        <end position="179"/>
    </location>
</feature>
<accession>A0A0C2XG74</accession>
<dbReference type="Pfam" id="PF00096">
    <property type="entry name" value="zf-C2H2"/>
    <property type="match status" value="1"/>
</dbReference>
<evidence type="ECO:0000256" key="1">
    <source>
        <dbReference type="PROSITE-ProRule" id="PRU00042"/>
    </source>
</evidence>
<keyword evidence="1" id="KW-0863">Zinc-finger</keyword>
<name>A0A0C2XG74_AMAMK</name>
<dbReference type="InterPro" id="IPR013087">
    <property type="entry name" value="Znf_C2H2_type"/>
</dbReference>
<reference evidence="4 5" key="1">
    <citation type="submission" date="2014-04" db="EMBL/GenBank/DDBJ databases">
        <title>Evolutionary Origins and Diversification of the Mycorrhizal Mutualists.</title>
        <authorList>
            <consortium name="DOE Joint Genome Institute"/>
            <consortium name="Mycorrhizal Genomics Consortium"/>
            <person name="Kohler A."/>
            <person name="Kuo A."/>
            <person name="Nagy L.G."/>
            <person name="Floudas D."/>
            <person name="Copeland A."/>
            <person name="Barry K.W."/>
            <person name="Cichocki N."/>
            <person name="Veneault-Fourrey C."/>
            <person name="LaButti K."/>
            <person name="Lindquist E.A."/>
            <person name="Lipzen A."/>
            <person name="Lundell T."/>
            <person name="Morin E."/>
            <person name="Murat C."/>
            <person name="Riley R."/>
            <person name="Ohm R."/>
            <person name="Sun H."/>
            <person name="Tunlid A."/>
            <person name="Henrissat B."/>
            <person name="Grigoriev I.V."/>
            <person name="Hibbett D.S."/>
            <person name="Martin F."/>
        </authorList>
    </citation>
    <scope>NUCLEOTIDE SEQUENCE [LARGE SCALE GENOMIC DNA]</scope>
    <source>
        <strain evidence="4 5">Koide BX008</strain>
    </source>
</reference>
<evidence type="ECO:0000313" key="4">
    <source>
        <dbReference type="EMBL" id="KIL67893.1"/>
    </source>
</evidence>
<dbReference type="InParanoid" id="A0A0C2XG74"/>
<dbReference type="GO" id="GO:0008270">
    <property type="term" value="F:zinc ion binding"/>
    <property type="evidence" value="ECO:0007669"/>
    <property type="project" value="UniProtKB-KW"/>
</dbReference>
<dbReference type="EMBL" id="KN818230">
    <property type="protein sequence ID" value="KIL67893.1"/>
    <property type="molecule type" value="Genomic_DNA"/>
</dbReference>
<keyword evidence="5" id="KW-1185">Reference proteome</keyword>
<dbReference type="Proteomes" id="UP000054549">
    <property type="component" value="Unassembled WGS sequence"/>
</dbReference>
<gene>
    <name evidence="4" type="ORF">M378DRAFT_177134</name>
</gene>